<reference evidence="1 2" key="1">
    <citation type="submission" date="2018-05" db="EMBL/GenBank/DDBJ databases">
        <title>Genome sequencing and assembly of the regulated plant pathogen Lachnellula willkommii and related sister species for the development of diagnostic species identification markers.</title>
        <authorList>
            <person name="Giroux E."/>
            <person name="Bilodeau G."/>
        </authorList>
    </citation>
    <scope>NUCLEOTIDE SEQUENCE [LARGE SCALE GENOMIC DNA]</scope>
    <source>
        <strain evidence="1 2">CBS 268.59</strain>
    </source>
</reference>
<sequence>IRYSRHLQQYTSDTSPPALLHACAESRHLFLSIYENFTLSKNILSAVFIDFSRDTLFFDHMDCSPEGDLARDLATSPQSQKILYLAIDAHLWEVLRVFKHENLTEVKSLRNLKMLALVLRQDYDRGLRETRMMSDGREITHVDVSESMPASEIQHVYFNVDSIRWDLEHDEDPQWEGEPPNVQMWIL</sequence>
<proteinExistence type="predicted"/>
<name>A0A8T9C9H8_9HELO</name>
<dbReference type="EMBL" id="QGMK01000321">
    <property type="protein sequence ID" value="TVY82419.1"/>
    <property type="molecule type" value="Genomic_DNA"/>
</dbReference>
<feature type="non-terminal residue" evidence="1">
    <location>
        <position position="1"/>
    </location>
</feature>
<evidence type="ECO:0000313" key="1">
    <source>
        <dbReference type="EMBL" id="TVY82419.1"/>
    </source>
</evidence>
<organism evidence="1 2">
    <name type="scientific">Lachnellula suecica</name>
    <dbReference type="NCBI Taxonomy" id="602035"/>
    <lineage>
        <taxon>Eukaryota</taxon>
        <taxon>Fungi</taxon>
        <taxon>Dikarya</taxon>
        <taxon>Ascomycota</taxon>
        <taxon>Pezizomycotina</taxon>
        <taxon>Leotiomycetes</taxon>
        <taxon>Helotiales</taxon>
        <taxon>Lachnaceae</taxon>
        <taxon>Lachnellula</taxon>
    </lineage>
</organism>
<dbReference type="OrthoDB" id="3513892at2759"/>
<gene>
    <name evidence="1" type="ORF">LSUE1_G005844</name>
</gene>
<protein>
    <submittedName>
        <fullName evidence="1">Uncharacterized protein</fullName>
    </submittedName>
</protein>
<dbReference type="Proteomes" id="UP000469558">
    <property type="component" value="Unassembled WGS sequence"/>
</dbReference>
<evidence type="ECO:0000313" key="2">
    <source>
        <dbReference type="Proteomes" id="UP000469558"/>
    </source>
</evidence>
<comment type="caution">
    <text evidence="1">The sequence shown here is derived from an EMBL/GenBank/DDBJ whole genome shotgun (WGS) entry which is preliminary data.</text>
</comment>
<dbReference type="PANTHER" id="PTHR35910">
    <property type="entry name" value="2EXR DOMAIN-CONTAINING PROTEIN"/>
    <property type="match status" value="1"/>
</dbReference>
<keyword evidence="2" id="KW-1185">Reference proteome</keyword>
<dbReference type="AlphaFoldDB" id="A0A8T9C9H8"/>
<dbReference type="PANTHER" id="PTHR35910:SF6">
    <property type="entry name" value="2EXR DOMAIN-CONTAINING PROTEIN"/>
    <property type="match status" value="1"/>
</dbReference>
<accession>A0A8T9C9H8</accession>